<reference evidence="6" key="1">
    <citation type="journal article" date="2014" name="BMC Evol. Biol.">
        <title>Chloroplast phylogenomic analysis resolves deep-level relationships within the green algal class Trebouxiophyceae.</title>
        <authorList>
            <person name="Lemieux C."/>
            <person name="Otis C."/>
            <person name="Turmel M."/>
        </authorList>
    </citation>
    <scope>NUCLEOTIDE SEQUENCE</scope>
</reference>
<dbReference type="InterPro" id="IPR005706">
    <property type="entry name" value="Ribosomal_uS2_bac/mit/plastid"/>
</dbReference>
<dbReference type="AlphaFoldDB" id="A0A097KNZ2"/>
<dbReference type="EMBL" id="KM462878">
    <property type="protein sequence ID" value="AIT94882.1"/>
    <property type="molecule type" value="Genomic_DNA"/>
</dbReference>
<evidence type="ECO:0000256" key="4">
    <source>
        <dbReference type="ARBA" id="ARBA00035155"/>
    </source>
</evidence>
<keyword evidence="2 5" id="KW-0689">Ribosomal protein</keyword>
<proteinExistence type="inferred from homology"/>
<comment type="subcellular location">
    <subcellularLocation>
        <location evidence="5">Plastid</location>
        <location evidence="5">Chloroplast</location>
    </subcellularLocation>
</comment>
<dbReference type="PANTHER" id="PTHR12534:SF0">
    <property type="entry name" value="SMALL RIBOSOMAL SUBUNIT PROTEIN US2M"/>
    <property type="match status" value="1"/>
</dbReference>
<keyword evidence="6" id="KW-0150">Chloroplast</keyword>
<dbReference type="PANTHER" id="PTHR12534">
    <property type="entry name" value="30S RIBOSOMAL PROTEIN S2 PROKARYOTIC AND ORGANELLAR"/>
    <property type="match status" value="1"/>
</dbReference>
<evidence type="ECO:0000256" key="2">
    <source>
        <dbReference type="ARBA" id="ARBA00022980"/>
    </source>
</evidence>
<evidence type="ECO:0000256" key="5">
    <source>
        <dbReference type="HAMAP-Rule" id="MF_00291"/>
    </source>
</evidence>
<dbReference type="CDD" id="cd01425">
    <property type="entry name" value="RPS2"/>
    <property type="match status" value="1"/>
</dbReference>
<dbReference type="SUPFAM" id="SSF52313">
    <property type="entry name" value="Ribosomal protein S2"/>
    <property type="match status" value="1"/>
</dbReference>
<protein>
    <recommendedName>
        <fullName evidence="4 5">Small ribosomal subunit protein uS2c</fullName>
    </recommendedName>
</protein>
<keyword evidence="3 5" id="KW-0687">Ribonucleoprotein</keyword>
<comment type="similarity">
    <text evidence="1 5">Belongs to the universal ribosomal protein uS2 family.</text>
</comment>
<dbReference type="NCBIfam" id="TIGR01011">
    <property type="entry name" value="rpsB_bact"/>
    <property type="match status" value="1"/>
</dbReference>
<evidence type="ECO:0000256" key="1">
    <source>
        <dbReference type="ARBA" id="ARBA00006242"/>
    </source>
</evidence>
<accession>A0A097KNZ2</accession>
<geneLocation type="chloroplast" evidence="6"/>
<organism evidence="6">
    <name type="scientific">Choricystis parasitica</name>
    <dbReference type="NCBI Taxonomy" id="41300"/>
    <lineage>
        <taxon>Eukaryota</taxon>
        <taxon>Viridiplantae</taxon>
        <taxon>Chlorophyta</taxon>
        <taxon>core chlorophytes</taxon>
        <taxon>Trebouxiophyceae</taxon>
        <taxon>Trebouxiophyceae incertae sedis</taxon>
        <taxon>Choricystis clade</taxon>
        <taxon>Choricystis</taxon>
    </lineage>
</organism>
<dbReference type="Gene3D" id="3.40.50.10490">
    <property type="entry name" value="Glucose-6-phosphate isomerase like protein, domain 1"/>
    <property type="match status" value="1"/>
</dbReference>
<dbReference type="GO" id="GO:0003735">
    <property type="term" value="F:structural constituent of ribosome"/>
    <property type="evidence" value="ECO:0007669"/>
    <property type="project" value="InterPro"/>
</dbReference>
<dbReference type="Gene3D" id="1.10.287.610">
    <property type="entry name" value="Helix hairpin bin"/>
    <property type="match status" value="1"/>
</dbReference>
<evidence type="ECO:0000313" key="6">
    <source>
        <dbReference type="EMBL" id="AIT94882.1"/>
    </source>
</evidence>
<keyword evidence="6" id="KW-0934">Plastid</keyword>
<dbReference type="InterPro" id="IPR001865">
    <property type="entry name" value="Ribosomal_uS2"/>
</dbReference>
<dbReference type="InterPro" id="IPR023591">
    <property type="entry name" value="Ribosomal_uS2_flav_dom_sf"/>
</dbReference>
<dbReference type="GO" id="GO:0006412">
    <property type="term" value="P:translation"/>
    <property type="evidence" value="ECO:0007669"/>
    <property type="project" value="UniProtKB-UniRule"/>
</dbReference>
<dbReference type="HAMAP" id="MF_00291_B">
    <property type="entry name" value="Ribosomal_uS2_B"/>
    <property type="match status" value="1"/>
</dbReference>
<name>A0A097KNZ2_9CHLO</name>
<dbReference type="FunFam" id="1.10.287.610:FF:000001">
    <property type="entry name" value="30S ribosomal protein S2"/>
    <property type="match status" value="1"/>
</dbReference>
<gene>
    <name evidence="5 6" type="primary">rps2</name>
</gene>
<dbReference type="Pfam" id="PF00318">
    <property type="entry name" value="Ribosomal_S2"/>
    <property type="match status" value="1"/>
</dbReference>
<sequence>MGTTLEEMVQLGLHFGHQARKWNPKMAPYIYTKRNGNHVIDIVQTASRLKEVSKFLTQAASEGKTFLFVGTKKQVSSLIADAAQDCDSFYLNQRWLGGMLTNWQTIKTSIARLVELRVLEKYGRFETLPKKEAASYRKQKERLEKYLGGVADMRKIPDVVIIVGQPDERNAVLECQKVGLRTVTILDTDCDPTLADLFIPANDDSARSVKFLLDNFVESIKKGKALRAERAQ</sequence>
<dbReference type="GeneID" id="22160189"/>
<dbReference type="GO" id="GO:0009507">
    <property type="term" value="C:chloroplast"/>
    <property type="evidence" value="ECO:0007669"/>
    <property type="project" value="UniProtKB-SubCell"/>
</dbReference>
<dbReference type="PRINTS" id="PR00395">
    <property type="entry name" value="RIBOSOMALS2"/>
</dbReference>
<dbReference type="GO" id="GO:0005763">
    <property type="term" value="C:mitochondrial small ribosomal subunit"/>
    <property type="evidence" value="ECO:0007669"/>
    <property type="project" value="TreeGrafter"/>
</dbReference>
<dbReference type="RefSeq" id="YP_009106032.1">
    <property type="nucleotide sequence ID" value="NC_025539.1"/>
</dbReference>
<evidence type="ECO:0000256" key="3">
    <source>
        <dbReference type="ARBA" id="ARBA00023274"/>
    </source>
</evidence>